<evidence type="ECO:0000313" key="1">
    <source>
        <dbReference type="EMBL" id="SNY63009.1"/>
    </source>
</evidence>
<reference evidence="1 2" key="1">
    <citation type="submission" date="2017-09" db="EMBL/GenBank/DDBJ databases">
        <authorList>
            <person name="Ehlers B."/>
            <person name="Leendertz F.H."/>
        </authorList>
    </citation>
    <scope>NUCLEOTIDE SEQUENCE [LARGE SCALE GENOMIC DNA]</scope>
    <source>
        <strain evidence="1 2">CGMCC 4.6857</strain>
    </source>
</reference>
<proteinExistence type="predicted"/>
<keyword evidence="2" id="KW-1185">Reference proteome</keyword>
<accession>A0A285JRT0</accession>
<dbReference type="RefSeq" id="WP_179855504.1">
    <property type="nucleotide sequence ID" value="NZ_OBDY01000024.1"/>
</dbReference>
<dbReference type="AlphaFoldDB" id="A0A285JRT0"/>
<organism evidence="1 2">
    <name type="scientific">Paractinoplanes atraurantiacus</name>
    <dbReference type="NCBI Taxonomy" id="1036182"/>
    <lineage>
        <taxon>Bacteria</taxon>
        <taxon>Bacillati</taxon>
        <taxon>Actinomycetota</taxon>
        <taxon>Actinomycetes</taxon>
        <taxon>Micromonosporales</taxon>
        <taxon>Micromonosporaceae</taxon>
        <taxon>Paractinoplanes</taxon>
    </lineage>
</organism>
<name>A0A285JRT0_9ACTN</name>
<sequence length="51" mass="5906">MHDRDGHRFRWVRLADLAGLRFLPPEITGLLTDQSSELRHLAFDRRPPAAP</sequence>
<evidence type="ECO:0000313" key="2">
    <source>
        <dbReference type="Proteomes" id="UP000219612"/>
    </source>
</evidence>
<protein>
    <submittedName>
        <fullName evidence="1">Uncharacterized protein</fullName>
    </submittedName>
</protein>
<dbReference type="Proteomes" id="UP000219612">
    <property type="component" value="Unassembled WGS sequence"/>
</dbReference>
<dbReference type="EMBL" id="OBDY01000024">
    <property type="protein sequence ID" value="SNY63009.1"/>
    <property type="molecule type" value="Genomic_DNA"/>
</dbReference>
<gene>
    <name evidence="1" type="ORF">SAMN05421748_124161</name>
</gene>